<proteinExistence type="predicted"/>
<protein>
    <recommendedName>
        <fullName evidence="3">GNAT family N-acetyltransferase</fullName>
    </recommendedName>
</protein>
<dbReference type="AlphaFoldDB" id="A0A557RK46"/>
<organism evidence="1 2">
    <name type="scientific">Spiribacter aquaticus</name>
    <dbReference type="NCBI Taxonomy" id="1935996"/>
    <lineage>
        <taxon>Bacteria</taxon>
        <taxon>Pseudomonadati</taxon>
        <taxon>Pseudomonadota</taxon>
        <taxon>Gammaproteobacteria</taxon>
        <taxon>Chromatiales</taxon>
        <taxon>Ectothiorhodospiraceae</taxon>
        <taxon>Spiribacter</taxon>
    </lineage>
</organism>
<dbReference type="EMBL" id="VMKP01000002">
    <property type="protein sequence ID" value="TVO65538.1"/>
    <property type="molecule type" value="Genomic_DNA"/>
</dbReference>
<dbReference type="RefSeq" id="WP_144347757.1">
    <property type="nucleotide sequence ID" value="NZ_VMKP01000002.1"/>
</dbReference>
<name>A0A557RK46_9GAMM</name>
<evidence type="ECO:0000313" key="1">
    <source>
        <dbReference type="EMBL" id="TVO65538.1"/>
    </source>
</evidence>
<reference evidence="1 2" key="1">
    <citation type="submission" date="2019-07" db="EMBL/GenBank/DDBJ databases">
        <title>Reclasification of Spiribacter aquaticus.</title>
        <authorList>
            <person name="Leon M.J."/>
            <person name="Sanchez-Porro C."/>
            <person name="Ventosa A."/>
        </authorList>
    </citation>
    <scope>NUCLEOTIDE SEQUENCE [LARGE SCALE GENOMIC DNA]</scope>
    <source>
        <strain evidence="1 2">SP30</strain>
    </source>
</reference>
<evidence type="ECO:0008006" key="3">
    <source>
        <dbReference type="Google" id="ProtNLM"/>
    </source>
</evidence>
<sequence>MNTAITPLRSGLEEKIWSRDTDYEMLAAWWWALDGWEPPPLQVLPDTGVILSRTGEPVCAGFWLISDNAPMAYLLFPVFSPDCSLKLLPMAAKVLFQRLADHALASGASQIATPGGNAAMRRIAENNTDLSPNSIPVYTAYWTSNSKRIVAMEE</sequence>
<accession>A0A557RK46</accession>
<evidence type="ECO:0000313" key="2">
    <source>
        <dbReference type="Proteomes" id="UP000316688"/>
    </source>
</evidence>
<keyword evidence="2" id="KW-1185">Reference proteome</keyword>
<gene>
    <name evidence="1" type="ORF">FPL11_05590</name>
</gene>
<comment type="caution">
    <text evidence="1">The sequence shown here is derived from an EMBL/GenBank/DDBJ whole genome shotgun (WGS) entry which is preliminary data.</text>
</comment>
<dbReference type="Proteomes" id="UP000316688">
    <property type="component" value="Unassembled WGS sequence"/>
</dbReference>